<dbReference type="Proteomes" id="UP001153555">
    <property type="component" value="Unassembled WGS sequence"/>
</dbReference>
<evidence type="ECO:0000313" key="6">
    <source>
        <dbReference type="EMBL" id="CAA0824661.1"/>
    </source>
</evidence>
<dbReference type="GO" id="GO:0008270">
    <property type="term" value="F:zinc ion binding"/>
    <property type="evidence" value="ECO:0007669"/>
    <property type="project" value="UniProtKB-KW"/>
</dbReference>
<sequence>METIEHFAHRHHPLVYIGQDKIQKDRNHNSKPHLCNVCWLPILSSPFYSCINGCDFFLHKPCAQLPDKVDHPYISTFLSLKINPHPNSTCKRCNKLCANIVYTTDIHYRFADYIVHPLCAVQVEIKIEHQSHNEHPLVAVCRDTLSLCDACGENHEGVFFSCKDCNFWIHRDCTLLPSIAKHPSHDHHLVLSYALSADFYRAYILRCDVCGGRFRGKGLYACAVDRDFHAHLKCVSSNMGNFTLADAELLIHLPHREGGYMYSSLAYRNLDNRSDRQKKWEIEKYHNHPLTFHQLTSSSDSSSVEALLMSYSRSLDKGLVCDACIQPIISRPYWECARLDCRYLLHDFCANIPSSVLAFGYRGSLYQDSNKYLFHSTFPCFFCQRPCNGLGYRAYINTYTTAMTDLETNPYTIAMADLEINPYTIAMADLECASAPHATTHSSHEQNYHILILTMQTELIPLSCCRELWPSSPWPFQPSASRTYRCVSCDYAIHAGCAFLPKKVSHKFDKHPLELMFTGSPNGKDECLCEVCEKDIDQQYWFYHCAICEQSFHVECIPTVGLLSKIKFGSTLDVSCHTDHPVALTRMLTVGNQRCSYCSEIIEGFIDDMNFCCSECDFWIHYLCAKSCNKEQYTSRPWYNCRI</sequence>
<dbReference type="PROSITE" id="PS50081">
    <property type="entry name" value="ZF_DAG_PE_2"/>
    <property type="match status" value="1"/>
</dbReference>
<dbReference type="SMART" id="SM00249">
    <property type="entry name" value="PHD"/>
    <property type="match status" value="3"/>
</dbReference>
<dbReference type="PANTHER" id="PTHR32410:SF161">
    <property type="entry name" value="DC1, ZINC FINGER, RING_FYVE_PHD-TYPE-RELATED"/>
    <property type="match status" value="1"/>
</dbReference>
<dbReference type="InterPro" id="IPR046349">
    <property type="entry name" value="C1-like_sf"/>
</dbReference>
<dbReference type="AlphaFoldDB" id="A0A9N7NAG0"/>
<accession>A0A9N7NAG0</accession>
<evidence type="ECO:0000256" key="2">
    <source>
        <dbReference type="ARBA" id="ARBA00022737"/>
    </source>
</evidence>
<evidence type="ECO:0000256" key="4">
    <source>
        <dbReference type="ARBA" id="ARBA00022833"/>
    </source>
</evidence>
<comment type="caution">
    <text evidence="6">The sequence shown here is derived from an EMBL/GenBank/DDBJ whole genome shotgun (WGS) entry which is preliminary data.</text>
</comment>
<feature type="domain" description="Phorbol-ester/DAG-type" evidence="5">
    <location>
        <begin position="579"/>
        <end position="641"/>
    </location>
</feature>
<dbReference type="Pfam" id="PF03107">
    <property type="entry name" value="C1_2"/>
    <property type="match status" value="3"/>
</dbReference>
<name>A0A9N7NAG0_STRHE</name>
<keyword evidence="2" id="KW-0677">Repeat</keyword>
<keyword evidence="3" id="KW-0863">Zinc-finger</keyword>
<gene>
    <name evidence="6" type="ORF">SHERM_21566</name>
</gene>
<dbReference type="InterPro" id="IPR001965">
    <property type="entry name" value="Znf_PHD"/>
</dbReference>
<dbReference type="EMBL" id="CACSLK010024787">
    <property type="protein sequence ID" value="CAA0824661.1"/>
    <property type="molecule type" value="Genomic_DNA"/>
</dbReference>
<keyword evidence="4" id="KW-0862">Zinc</keyword>
<organism evidence="6 7">
    <name type="scientific">Striga hermonthica</name>
    <name type="common">Purple witchweed</name>
    <name type="synonym">Buchnera hermonthica</name>
    <dbReference type="NCBI Taxonomy" id="68872"/>
    <lineage>
        <taxon>Eukaryota</taxon>
        <taxon>Viridiplantae</taxon>
        <taxon>Streptophyta</taxon>
        <taxon>Embryophyta</taxon>
        <taxon>Tracheophyta</taxon>
        <taxon>Spermatophyta</taxon>
        <taxon>Magnoliopsida</taxon>
        <taxon>eudicotyledons</taxon>
        <taxon>Gunneridae</taxon>
        <taxon>Pentapetalae</taxon>
        <taxon>asterids</taxon>
        <taxon>lamiids</taxon>
        <taxon>Lamiales</taxon>
        <taxon>Orobanchaceae</taxon>
        <taxon>Buchnereae</taxon>
        <taxon>Striga</taxon>
    </lineage>
</organism>
<proteinExistence type="predicted"/>
<evidence type="ECO:0000256" key="1">
    <source>
        <dbReference type="ARBA" id="ARBA00022723"/>
    </source>
</evidence>
<dbReference type="PANTHER" id="PTHR32410">
    <property type="entry name" value="CYSTEINE/HISTIDINE-RICH C1 DOMAIN FAMILY PROTEIN"/>
    <property type="match status" value="1"/>
</dbReference>
<dbReference type="OrthoDB" id="938199at2759"/>
<evidence type="ECO:0000313" key="7">
    <source>
        <dbReference type="Proteomes" id="UP001153555"/>
    </source>
</evidence>
<dbReference type="InterPro" id="IPR002219">
    <property type="entry name" value="PKC_DAG/PE"/>
</dbReference>
<evidence type="ECO:0000256" key="3">
    <source>
        <dbReference type="ARBA" id="ARBA00022771"/>
    </source>
</evidence>
<evidence type="ECO:0000259" key="5">
    <source>
        <dbReference type="PROSITE" id="PS50081"/>
    </source>
</evidence>
<dbReference type="InterPro" id="IPR053192">
    <property type="entry name" value="Vacuole_Formation_Reg"/>
</dbReference>
<protein>
    <recommendedName>
        <fullName evidence="5">Phorbol-ester/DAG-type domain-containing protein</fullName>
    </recommendedName>
</protein>
<keyword evidence="7" id="KW-1185">Reference proteome</keyword>
<dbReference type="InterPro" id="IPR004146">
    <property type="entry name" value="DC1"/>
</dbReference>
<dbReference type="SUPFAM" id="SSF57889">
    <property type="entry name" value="Cysteine-rich domain"/>
    <property type="match status" value="4"/>
</dbReference>
<keyword evidence="1" id="KW-0479">Metal-binding</keyword>
<reference evidence="6" key="1">
    <citation type="submission" date="2019-12" db="EMBL/GenBank/DDBJ databases">
        <authorList>
            <person name="Scholes J."/>
        </authorList>
    </citation>
    <scope>NUCLEOTIDE SEQUENCE</scope>
</reference>